<keyword evidence="1" id="KW-0378">Hydrolase</keyword>
<dbReference type="InterPro" id="IPR024078">
    <property type="entry name" value="LmbE-like_dom_sf"/>
</dbReference>
<dbReference type="AlphaFoldDB" id="A0A0F9CV96"/>
<dbReference type="EMBL" id="LAZR01034403">
    <property type="protein sequence ID" value="KKL45401.1"/>
    <property type="molecule type" value="Genomic_DNA"/>
</dbReference>
<dbReference type="PANTHER" id="PTHR11280">
    <property type="entry name" value="GLUCOSAMINE-6-PHOSPHATE ISOMERASE"/>
    <property type="match status" value="1"/>
</dbReference>
<gene>
    <name evidence="3" type="ORF">LCGC14_2356050</name>
</gene>
<reference evidence="3" key="1">
    <citation type="journal article" date="2015" name="Nature">
        <title>Complex archaea that bridge the gap between prokaryotes and eukaryotes.</title>
        <authorList>
            <person name="Spang A."/>
            <person name="Saw J.H."/>
            <person name="Jorgensen S.L."/>
            <person name="Zaremba-Niedzwiedzka K."/>
            <person name="Martijn J."/>
            <person name="Lind A.E."/>
            <person name="van Eijk R."/>
            <person name="Schleper C."/>
            <person name="Guy L."/>
            <person name="Ettema T.J."/>
        </authorList>
    </citation>
    <scope>NUCLEOTIDE SEQUENCE</scope>
</reference>
<evidence type="ECO:0000259" key="2">
    <source>
        <dbReference type="Pfam" id="PF01182"/>
    </source>
</evidence>
<protein>
    <recommendedName>
        <fullName evidence="2">Glucosamine/galactosamine-6-phosphate isomerase domain-containing protein</fullName>
    </recommendedName>
</protein>
<dbReference type="CDD" id="cd01399">
    <property type="entry name" value="GlcN6P_deaminase"/>
    <property type="match status" value="1"/>
</dbReference>
<dbReference type="GO" id="GO:0005737">
    <property type="term" value="C:cytoplasm"/>
    <property type="evidence" value="ECO:0007669"/>
    <property type="project" value="TreeGrafter"/>
</dbReference>
<dbReference type="GO" id="GO:0004342">
    <property type="term" value="F:glucosamine-6-phosphate deaminase activity"/>
    <property type="evidence" value="ECO:0007669"/>
    <property type="project" value="InterPro"/>
</dbReference>
<evidence type="ECO:0000256" key="1">
    <source>
        <dbReference type="ARBA" id="ARBA00022801"/>
    </source>
</evidence>
<dbReference type="Pfam" id="PF02585">
    <property type="entry name" value="PIG-L"/>
    <property type="match status" value="1"/>
</dbReference>
<organism evidence="3">
    <name type="scientific">marine sediment metagenome</name>
    <dbReference type="NCBI Taxonomy" id="412755"/>
    <lineage>
        <taxon>unclassified sequences</taxon>
        <taxon>metagenomes</taxon>
        <taxon>ecological metagenomes</taxon>
    </lineage>
</organism>
<dbReference type="Pfam" id="PF01182">
    <property type="entry name" value="Glucosamine_iso"/>
    <property type="match status" value="1"/>
</dbReference>
<dbReference type="GO" id="GO:0042802">
    <property type="term" value="F:identical protein binding"/>
    <property type="evidence" value="ECO:0007669"/>
    <property type="project" value="TreeGrafter"/>
</dbReference>
<dbReference type="Gene3D" id="3.40.50.10320">
    <property type="entry name" value="LmbE-like"/>
    <property type="match status" value="1"/>
</dbReference>
<sequence>MRVIIKDNYDLLCEWVAFYILKRIEAFKPTKDNPFVIGLPTGSSPLGVYRKLIEYYKNGRLSFVNVVTFNMDEYVNLPKEHPESYHYFMWNNFFNHINIPPENVNMLDGCAKDLVEECDRYEAKIKKVGGIELFLGGVGVGGHLAFNEAGSSLSSRTRIKTLCKETIISNSRFFENDELSVPTTALTVGLGTIMDANEVLVIISGFHKALALKKCLEGNINNTWTITVLQQHQNSIIVCDKPSTKELKVKTVEYFSNLQKTTNIFGQPNHNYLSRFINSNDRIVVFSPHPDDDVIGLGGTLQKLDKSKVLIVYMTDGSAAFDKKEYSYNPRKQEAILALKVLGYKKSNIQFLDLPFYRNNKIVTETDYSMMSKFLESNDPHHIFVCADSDPNKTHLKCYEIIRRSELNDSLKYVWLYNSAWGDWNDKVNCISYLDEACFNRKILAIMMHDSQDPPVVFYDDNQPFYDQIVEKNRSILNPGFYEEQFRVIIKDEFKSRVVDFE</sequence>
<dbReference type="NCBIfam" id="TIGR00502">
    <property type="entry name" value="nagB"/>
    <property type="match status" value="1"/>
</dbReference>
<dbReference type="HAMAP" id="MF_01241">
    <property type="entry name" value="GlcN6P_deamin"/>
    <property type="match status" value="1"/>
</dbReference>
<feature type="domain" description="Glucosamine/galactosamine-6-phosphate isomerase" evidence="2">
    <location>
        <begin position="12"/>
        <end position="234"/>
    </location>
</feature>
<dbReference type="GO" id="GO:0006043">
    <property type="term" value="P:glucosamine catabolic process"/>
    <property type="evidence" value="ECO:0007669"/>
    <property type="project" value="TreeGrafter"/>
</dbReference>
<dbReference type="InterPro" id="IPR006148">
    <property type="entry name" value="Glc/Gal-6P_isomerase"/>
</dbReference>
<evidence type="ECO:0000313" key="3">
    <source>
        <dbReference type="EMBL" id="KKL45401.1"/>
    </source>
</evidence>
<comment type="caution">
    <text evidence="3">The sequence shown here is derived from an EMBL/GenBank/DDBJ whole genome shotgun (WGS) entry which is preliminary data.</text>
</comment>
<dbReference type="InterPro" id="IPR004547">
    <property type="entry name" value="Glucosamine6P_isomerase"/>
</dbReference>
<dbReference type="InterPro" id="IPR003737">
    <property type="entry name" value="GlcNAc_PI_deacetylase-related"/>
</dbReference>
<dbReference type="InterPro" id="IPR037171">
    <property type="entry name" value="NagB/RpiA_transferase-like"/>
</dbReference>
<dbReference type="GO" id="GO:0019262">
    <property type="term" value="P:N-acetylneuraminate catabolic process"/>
    <property type="evidence" value="ECO:0007669"/>
    <property type="project" value="TreeGrafter"/>
</dbReference>
<dbReference type="SUPFAM" id="SSF102588">
    <property type="entry name" value="LmbE-like"/>
    <property type="match status" value="1"/>
</dbReference>
<proteinExistence type="inferred from homology"/>
<name>A0A0F9CV96_9ZZZZ</name>
<dbReference type="GO" id="GO:0006046">
    <property type="term" value="P:N-acetylglucosamine catabolic process"/>
    <property type="evidence" value="ECO:0007669"/>
    <property type="project" value="TreeGrafter"/>
</dbReference>
<dbReference type="PANTHER" id="PTHR11280:SF5">
    <property type="entry name" value="GLUCOSAMINE-6-PHOSPHATE ISOMERASE"/>
    <property type="match status" value="1"/>
</dbReference>
<dbReference type="SUPFAM" id="SSF100950">
    <property type="entry name" value="NagB/RpiA/CoA transferase-like"/>
    <property type="match status" value="1"/>
</dbReference>
<dbReference type="GO" id="GO:0005975">
    <property type="term" value="P:carbohydrate metabolic process"/>
    <property type="evidence" value="ECO:0007669"/>
    <property type="project" value="InterPro"/>
</dbReference>
<accession>A0A0F9CV96</accession>
<dbReference type="Gene3D" id="3.40.50.1360">
    <property type="match status" value="1"/>
</dbReference>